<sequence length="198" mass="21639">MTPATLLSKKKKVMARSGSQAVGMSQLLEDSASVTDDASAVCVRVPTCSPAPVRFFDSGRARRQLWLRHRRRLPRFACSGSEILGSACAALVTFGTVFIVALFYTGWFHLVVAGKVLVHNGRVEPQTLVPPPADNETKPSLGAARAVRPHQGQHSNANSNQTTPPLLLNFLNTILLKKRHYELQNRVHGVTEEIPPVL</sequence>
<evidence type="ECO:0000313" key="2">
    <source>
        <dbReference type="EMBL" id="KAK8771342.1"/>
    </source>
</evidence>
<organism evidence="2 3">
    <name type="scientific">Amblyomma americanum</name>
    <name type="common">Lone star tick</name>
    <dbReference type="NCBI Taxonomy" id="6943"/>
    <lineage>
        <taxon>Eukaryota</taxon>
        <taxon>Metazoa</taxon>
        <taxon>Ecdysozoa</taxon>
        <taxon>Arthropoda</taxon>
        <taxon>Chelicerata</taxon>
        <taxon>Arachnida</taxon>
        <taxon>Acari</taxon>
        <taxon>Parasitiformes</taxon>
        <taxon>Ixodida</taxon>
        <taxon>Ixodoidea</taxon>
        <taxon>Ixodidae</taxon>
        <taxon>Amblyomminae</taxon>
        <taxon>Amblyomma</taxon>
    </lineage>
</organism>
<evidence type="ECO:0000313" key="3">
    <source>
        <dbReference type="Proteomes" id="UP001321473"/>
    </source>
</evidence>
<feature type="compositionally biased region" description="Polar residues" evidence="1">
    <location>
        <begin position="152"/>
        <end position="161"/>
    </location>
</feature>
<dbReference type="Proteomes" id="UP001321473">
    <property type="component" value="Unassembled WGS sequence"/>
</dbReference>
<dbReference type="EMBL" id="JARKHS020019878">
    <property type="protein sequence ID" value="KAK8771342.1"/>
    <property type="molecule type" value="Genomic_DNA"/>
</dbReference>
<name>A0AAQ4E9S0_AMBAM</name>
<keyword evidence="3" id="KW-1185">Reference proteome</keyword>
<comment type="caution">
    <text evidence="2">The sequence shown here is derived from an EMBL/GenBank/DDBJ whole genome shotgun (WGS) entry which is preliminary data.</text>
</comment>
<evidence type="ECO:0000256" key="1">
    <source>
        <dbReference type="SAM" id="MobiDB-lite"/>
    </source>
</evidence>
<dbReference type="AlphaFoldDB" id="A0AAQ4E9S0"/>
<protein>
    <submittedName>
        <fullName evidence="2">Uncharacterized protein</fullName>
    </submittedName>
</protein>
<reference evidence="2 3" key="1">
    <citation type="journal article" date="2023" name="Arcadia Sci">
        <title>De novo assembly of a long-read Amblyomma americanum tick genome.</title>
        <authorList>
            <person name="Chou S."/>
            <person name="Poskanzer K.E."/>
            <person name="Rollins M."/>
            <person name="Thuy-Boun P.S."/>
        </authorList>
    </citation>
    <scope>NUCLEOTIDE SEQUENCE [LARGE SCALE GENOMIC DNA]</scope>
    <source>
        <strain evidence="2">F_SG_1</strain>
        <tissue evidence="2">Salivary glands</tissue>
    </source>
</reference>
<feature type="region of interest" description="Disordered" evidence="1">
    <location>
        <begin position="128"/>
        <end position="164"/>
    </location>
</feature>
<proteinExistence type="predicted"/>
<gene>
    <name evidence="2" type="ORF">V5799_025419</name>
</gene>
<accession>A0AAQ4E9S0</accession>